<dbReference type="InterPro" id="IPR027417">
    <property type="entry name" value="P-loop_NTPase"/>
</dbReference>
<accession>A0A0R1WQZ7</accession>
<dbReference type="InterPro" id="IPR050678">
    <property type="entry name" value="DNA_Partitioning_ATPase"/>
</dbReference>
<dbReference type="Proteomes" id="UP000051054">
    <property type="component" value="Unassembled WGS sequence"/>
</dbReference>
<protein>
    <submittedName>
        <fullName evidence="2">Chromosome partitioning ATPase</fullName>
    </submittedName>
</protein>
<dbReference type="STRING" id="1423755.FC40_GL001308"/>
<dbReference type="RefSeq" id="WP_025022902.1">
    <property type="nucleotide sequence ID" value="NZ_AZGD01000030.1"/>
</dbReference>
<proteinExistence type="predicted"/>
<evidence type="ECO:0000259" key="1">
    <source>
        <dbReference type="Pfam" id="PF13614"/>
    </source>
</evidence>
<name>A0A0R1WQZ7_9LACO</name>
<dbReference type="AlphaFoldDB" id="A0A0R1WQZ7"/>
<dbReference type="PANTHER" id="PTHR13696:SF99">
    <property type="entry name" value="COBYRINIC ACID AC-DIAMIDE SYNTHASE"/>
    <property type="match status" value="1"/>
</dbReference>
<dbReference type="Gene3D" id="3.40.50.300">
    <property type="entry name" value="P-loop containing nucleotide triphosphate hydrolases"/>
    <property type="match status" value="1"/>
</dbReference>
<dbReference type="InterPro" id="IPR025669">
    <property type="entry name" value="AAA_dom"/>
</dbReference>
<organism evidence="2 3">
    <name type="scientific">Ligilactobacillus hayakitensis DSM 18933 = JCM 14209</name>
    <dbReference type="NCBI Taxonomy" id="1423755"/>
    <lineage>
        <taxon>Bacteria</taxon>
        <taxon>Bacillati</taxon>
        <taxon>Bacillota</taxon>
        <taxon>Bacilli</taxon>
        <taxon>Lactobacillales</taxon>
        <taxon>Lactobacillaceae</taxon>
        <taxon>Ligilactobacillus</taxon>
    </lineage>
</organism>
<dbReference type="PATRIC" id="fig|1423755.3.peg.1385"/>
<dbReference type="eggNOG" id="COG1192">
    <property type="taxonomic scope" value="Bacteria"/>
</dbReference>
<evidence type="ECO:0000313" key="2">
    <source>
        <dbReference type="EMBL" id="KRM19837.1"/>
    </source>
</evidence>
<dbReference type="CDD" id="cd02042">
    <property type="entry name" value="ParAB_family"/>
    <property type="match status" value="1"/>
</dbReference>
<reference evidence="2 3" key="1">
    <citation type="journal article" date="2015" name="Genome Announc.">
        <title>Expanding the biotechnology potential of lactobacilli through comparative genomics of 213 strains and associated genera.</title>
        <authorList>
            <person name="Sun Z."/>
            <person name="Harris H.M."/>
            <person name="McCann A."/>
            <person name="Guo C."/>
            <person name="Argimon S."/>
            <person name="Zhang W."/>
            <person name="Yang X."/>
            <person name="Jeffery I.B."/>
            <person name="Cooney J.C."/>
            <person name="Kagawa T.F."/>
            <person name="Liu W."/>
            <person name="Song Y."/>
            <person name="Salvetti E."/>
            <person name="Wrobel A."/>
            <person name="Rasinkangas P."/>
            <person name="Parkhill J."/>
            <person name="Rea M.C."/>
            <person name="O'Sullivan O."/>
            <person name="Ritari J."/>
            <person name="Douillard F.P."/>
            <person name="Paul Ross R."/>
            <person name="Yang R."/>
            <person name="Briner A.E."/>
            <person name="Felis G.E."/>
            <person name="de Vos W.M."/>
            <person name="Barrangou R."/>
            <person name="Klaenhammer T.R."/>
            <person name="Caufield P.W."/>
            <person name="Cui Y."/>
            <person name="Zhang H."/>
            <person name="O'Toole P.W."/>
        </authorList>
    </citation>
    <scope>NUCLEOTIDE SEQUENCE [LARGE SCALE GENOMIC DNA]</scope>
    <source>
        <strain evidence="2 3">DSM 18933</strain>
    </source>
</reference>
<keyword evidence="3" id="KW-1185">Reference proteome</keyword>
<dbReference type="OrthoDB" id="9815116at2"/>
<comment type="caution">
    <text evidence="2">The sequence shown here is derived from an EMBL/GenBank/DDBJ whole genome shotgun (WGS) entry which is preliminary data.</text>
</comment>
<gene>
    <name evidence="2" type="ORF">FC40_GL001308</name>
</gene>
<dbReference type="EMBL" id="AZGD01000030">
    <property type="protein sequence ID" value="KRM19837.1"/>
    <property type="molecule type" value="Genomic_DNA"/>
</dbReference>
<feature type="domain" description="AAA" evidence="1">
    <location>
        <begin position="4"/>
        <end position="178"/>
    </location>
</feature>
<dbReference type="PANTHER" id="PTHR13696">
    <property type="entry name" value="P-LOOP CONTAINING NUCLEOSIDE TRIPHOSPHATE HYDROLASE"/>
    <property type="match status" value="1"/>
</dbReference>
<dbReference type="Pfam" id="PF13614">
    <property type="entry name" value="AAA_31"/>
    <property type="match status" value="1"/>
</dbReference>
<sequence length="269" mass="30369">MTATVLSFLNFKGGVGKTSATALVSYNLAKMGKKCLVIDFDPQANITALFLKTKSQNKDNVATIESSLMTALNKKESLDDITIEIGENLYLVPNAVDFSMYGRFLERNFIDEEQRISYFKTQVDPLRDKYDFIFIDVPPTISLPNDTAFYACDQIIVVLQTQERSLQGAEVLIEYLQDSIVDQYGSTVQILGILPFLSKRSASVDKEILDAAAEEFGDENVFKSQIMQMERVKRMDMTGITDHPHDSWDIRTHKAFHKVAAEIIERLGE</sequence>
<evidence type="ECO:0000313" key="3">
    <source>
        <dbReference type="Proteomes" id="UP000051054"/>
    </source>
</evidence>
<dbReference type="SUPFAM" id="SSF52540">
    <property type="entry name" value="P-loop containing nucleoside triphosphate hydrolases"/>
    <property type="match status" value="1"/>
</dbReference>